<keyword evidence="5" id="KW-1185">Reference proteome</keyword>
<dbReference type="EMBL" id="KV878211">
    <property type="protein sequence ID" value="OJJ37838.1"/>
    <property type="molecule type" value="Genomic_DNA"/>
</dbReference>
<dbReference type="PANTHER" id="PTHR24180">
    <property type="entry name" value="CYCLIN-DEPENDENT KINASE INHIBITOR 2C-RELATED"/>
    <property type="match status" value="1"/>
</dbReference>
<dbReference type="InterPro" id="IPR051637">
    <property type="entry name" value="Ank_repeat_dom-contain_49"/>
</dbReference>
<evidence type="ECO:0000313" key="5">
    <source>
        <dbReference type="Proteomes" id="UP000184383"/>
    </source>
</evidence>
<proteinExistence type="predicted"/>
<gene>
    <name evidence="4" type="ORF">ASPWEDRAFT_171298</name>
</gene>
<dbReference type="RefSeq" id="XP_040691514.1">
    <property type="nucleotide sequence ID" value="XM_040830759.1"/>
</dbReference>
<dbReference type="STRING" id="1073089.A0A1L9RSL4"/>
<dbReference type="Gene3D" id="1.25.40.20">
    <property type="entry name" value="Ankyrin repeat-containing domain"/>
    <property type="match status" value="2"/>
</dbReference>
<keyword evidence="2" id="KW-0040">ANK repeat</keyword>
<dbReference type="GeneID" id="63746607"/>
<sequence length="540" mass="60102">MLLHLQDIPALTLCNAAARGELDTIESLLASSIAPNTRPDDANTDLSAVNGEWASRDKTSHPPVFSKDITEWHPLRLAAQDGIYCVSVDKSNMTRIMTALLRHGADPYALFLQPIFISRKWSQSPTDSVDDQFEDEHLDLGWVTMARDAQGLPVEKHPNDITSGDFQSLTSHEDQFPRRYGVRSILHAMLEDGVFVQPLLDFLGGDIDVERRDPQGRTLFLSVCRSNLGLDSATDGMCRDIACISTVHGISHNPFPQPDNPWRELQRPGSTETPESSQTFLEFFLSHGADLYAVDNYGRNALHHLLDGIDRAIPTSHPPGITTSLRYLVAKCPTLINQPDHAGFYSLHFALRRIGVYWRSSNVPDRTRKLETHVYDLLKAGADLFARDGRGNTVLHYLADDQLGDIGGMGDTQRQMCRDFLKAGIDPNARNADGVSALEVFLIKPEDDNKREGEWSAVKYKQIGEAVIAMFEGAGGRLKDTNAAGQTLLHLVAQQVSLRTSEWFELLEKKGLDRHARDNDGRTPVDFAKDNEDLADDLEL</sequence>
<dbReference type="VEuPathDB" id="FungiDB:ASPWEDRAFT_171298"/>
<name>A0A1L9RSL4_ASPWE</name>
<dbReference type="OrthoDB" id="21416at2759"/>
<protein>
    <submittedName>
        <fullName evidence="4">Uncharacterized protein</fullName>
    </submittedName>
</protein>
<dbReference type="AlphaFoldDB" id="A0A1L9RSL4"/>
<dbReference type="InterPro" id="IPR036770">
    <property type="entry name" value="Ankyrin_rpt-contain_sf"/>
</dbReference>
<dbReference type="Proteomes" id="UP000184383">
    <property type="component" value="Unassembled WGS sequence"/>
</dbReference>
<evidence type="ECO:0000256" key="3">
    <source>
        <dbReference type="SAM" id="MobiDB-lite"/>
    </source>
</evidence>
<evidence type="ECO:0000313" key="4">
    <source>
        <dbReference type="EMBL" id="OJJ37838.1"/>
    </source>
</evidence>
<feature type="region of interest" description="Disordered" evidence="3">
    <location>
        <begin position="515"/>
        <end position="540"/>
    </location>
</feature>
<feature type="region of interest" description="Disordered" evidence="3">
    <location>
        <begin position="254"/>
        <end position="275"/>
    </location>
</feature>
<keyword evidence="1" id="KW-0677">Repeat</keyword>
<reference evidence="5" key="1">
    <citation type="journal article" date="2017" name="Genome Biol.">
        <title>Comparative genomics reveals high biological diversity and specific adaptations in the industrially and medically important fungal genus Aspergillus.</title>
        <authorList>
            <person name="de Vries R.P."/>
            <person name="Riley R."/>
            <person name="Wiebenga A."/>
            <person name="Aguilar-Osorio G."/>
            <person name="Amillis S."/>
            <person name="Uchima C.A."/>
            <person name="Anderluh G."/>
            <person name="Asadollahi M."/>
            <person name="Askin M."/>
            <person name="Barry K."/>
            <person name="Battaglia E."/>
            <person name="Bayram O."/>
            <person name="Benocci T."/>
            <person name="Braus-Stromeyer S.A."/>
            <person name="Caldana C."/>
            <person name="Canovas D."/>
            <person name="Cerqueira G.C."/>
            <person name="Chen F."/>
            <person name="Chen W."/>
            <person name="Choi C."/>
            <person name="Clum A."/>
            <person name="Dos Santos R.A."/>
            <person name="Damasio A.R."/>
            <person name="Diallinas G."/>
            <person name="Emri T."/>
            <person name="Fekete E."/>
            <person name="Flipphi M."/>
            <person name="Freyberg S."/>
            <person name="Gallo A."/>
            <person name="Gournas C."/>
            <person name="Habgood R."/>
            <person name="Hainaut M."/>
            <person name="Harispe M.L."/>
            <person name="Henrissat B."/>
            <person name="Hilden K.S."/>
            <person name="Hope R."/>
            <person name="Hossain A."/>
            <person name="Karabika E."/>
            <person name="Karaffa L."/>
            <person name="Karanyi Z."/>
            <person name="Krasevec N."/>
            <person name="Kuo A."/>
            <person name="Kusch H."/>
            <person name="LaButti K."/>
            <person name="Lagendijk E.L."/>
            <person name="Lapidus A."/>
            <person name="Levasseur A."/>
            <person name="Lindquist E."/>
            <person name="Lipzen A."/>
            <person name="Logrieco A.F."/>
            <person name="MacCabe A."/>
            <person name="Maekelae M.R."/>
            <person name="Malavazi I."/>
            <person name="Melin P."/>
            <person name="Meyer V."/>
            <person name="Mielnichuk N."/>
            <person name="Miskei M."/>
            <person name="Molnar A.P."/>
            <person name="Mule G."/>
            <person name="Ngan C.Y."/>
            <person name="Orejas M."/>
            <person name="Orosz E."/>
            <person name="Ouedraogo J.P."/>
            <person name="Overkamp K.M."/>
            <person name="Park H.-S."/>
            <person name="Perrone G."/>
            <person name="Piumi F."/>
            <person name="Punt P.J."/>
            <person name="Ram A.F."/>
            <person name="Ramon A."/>
            <person name="Rauscher S."/>
            <person name="Record E."/>
            <person name="Riano-Pachon D.M."/>
            <person name="Robert V."/>
            <person name="Roehrig J."/>
            <person name="Ruller R."/>
            <person name="Salamov A."/>
            <person name="Salih N.S."/>
            <person name="Samson R.A."/>
            <person name="Sandor E."/>
            <person name="Sanguinetti M."/>
            <person name="Schuetze T."/>
            <person name="Sepcic K."/>
            <person name="Shelest E."/>
            <person name="Sherlock G."/>
            <person name="Sophianopoulou V."/>
            <person name="Squina F.M."/>
            <person name="Sun H."/>
            <person name="Susca A."/>
            <person name="Todd R.B."/>
            <person name="Tsang A."/>
            <person name="Unkles S.E."/>
            <person name="van de Wiele N."/>
            <person name="van Rossen-Uffink D."/>
            <person name="Oliveira J.V."/>
            <person name="Vesth T.C."/>
            <person name="Visser J."/>
            <person name="Yu J.-H."/>
            <person name="Zhou M."/>
            <person name="Andersen M.R."/>
            <person name="Archer D.B."/>
            <person name="Baker S.E."/>
            <person name="Benoit I."/>
            <person name="Brakhage A.A."/>
            <person name="Braus G.H."/>
            <person name="Fischer R."/>
            <person name="Frisvad J.C."/>
            <person name="Goldman G.H."/>
            <person name="Houbraken J."/>
            <person name="Oakley B."/>
            <person name="Pocsi I."/>
            <person name="Scazzocchio C."/>
            <person name="Seiboth B."/>
            <person name="vanKuyk P.A."/>
            <person name="Wortman J."/>
            <person name="Dyer P.S."/>
            <person name="Grigoriev I.V."/>
        </authorList>
    </citation>
    <scope>NUCLEOTIDE SEQUENCE [LARGE SCALE GENOMIC DNA]</scope>
    <source>
        <strain evidence="5">DTO 134E9</strain>
    </source>
</reference>
<evidence type="ECO:0000256" key="1">
    <source>
        <dbReference type="ARBA" id="ARBA00022737"/>
    </source>
</evidence>
<dbReference type="SUPFAM" id="SSF48403">
    <property type="entry name" value="Ankyrin repeat"/>
    <property type="match status" value="1"/>
</dbReference>
<accession>A0A1L9RSL4</accession>
<dbReference type="PANTHER" id="PTHR24180:SF45">
    <property type="entry name" value="POLY [ADP-RIBOSE] POLYMERASE TANKYRASE"/>
    <property type="match status" value="1"/>
</dbReference>
<organism evidence="4 5">
    <name type="scientific">Aspergillus wentii DTO 134E9</name>
    <dbReference type="NCBI Taxonomy" id="1073089"/>
    <lineage>
        <taxon>Eukaryota</taxon>
        <taxon>Fungi</taxon>
        <taxon>Dikarya</taxon>
        <taxon>Ascomycota</taxon>
        <taxon>Pezizomycotina</taxon>
        <taxon>Eurotiomycetes</taxon>
        <taxon>Eurotiomycetidae</taxon>
        <taxon>Eurotiales</taxon>
        <taxon>Aspergillaceae</taxon>
        <taxon>Aspergillus</taxon>
        <taxon>Aspergillus subgen. Cremei</taxon>
    </lineage>
</organism>
<feature type="compositionally biased region" description="Basic and acidic residues" evidence="3">
    <location>
        <begin position="515"/>
        <end position="532"/>
    </location>
</feature>
<evidence type="ECO:0000256" key="2">
    <source>
        <dbReference type="ARBA" id="ARBA00023043"/>
    </source>
</evidence>